<dbReference type="CDD" id="cd07262">
    <property type="entry name" value="VOC_like"/>
    <property type="match status" value="1"/>
</dbReference>
<dbReference type="Pfam" id="PF00903">
    <property type="entry name" value="Glyoxalase"/>
    <property type="match status" value="1"/>
</dbReference>
<feature type="domain" description="VOC" evidence="1">
    <location>
        <begin position="1"/>
        <end position="127"/>
    </location>
</feature>
<dbReference type="Proteomes" id="UP000199664">
    <property type="component" value="Unassembled WGS sequence"/>
</dbReference>
<keyword evidence="2" id="KW-0223">Dioxygenase</keyword>
<dbReference type="PANTHER" id="PTHR35006:SF1">
    <property type="entry name" value="BLL2941 PROTEIN"/>
    <property type="match status" value="1"/>
</dbReference>
<dbReference type="InterPro" id="IPR004360">
    <property type="entry name" value="Glyas_Fos-R_dOase_dom"/>
</dbReference>
<dbReference type="SUPFAM" id="SSF54593">
    <property type="entry name" value="Glyoxalase/Bleomycin resistance protein/Dihydroxybiphenyl dioxygenase"/>
    <property type="match status" value="1"/>
</dbReference>
<dbReference type="Gene3D" id="3.10.180.10">
    <property type="entry name" value="2,3-Dihydroxybiphenyl 1,2-Dioxygenase, domain 1"/>
    <property type="match status" value="1"/>
</dbReference>
<gene>
    <name evidence="2" type="ORF">SAMN04515666_109113</name>
</gene>
<dbReference type="EMBL" id="FOAN01000009">
    <property type="protein sequence ID" value="SEM27202.1"/>
    <property type="molecule type" value="Genomic_DNA"/>
</dbReference>
<evidence type="ECO:0000259" key="1">
    <source>
        <dbReference type="PROSITE" id="PS51819"/>
    </source>
</evidence>
<evidence type="ECO:0000313" key="2">
    <source>
        <dbReference type="EMBL" id="SEM27202.1"/>
    </source>
</evidence>
<organism evidence="2 3">
    <name type="scientific">Bosea lupini</name>
    <dbReference type="NCBI Taxonomy" id="1036779"/>
    <lineage>
        <taxon>Bacteria</taxon>
        <taxon>Pseudomonadati</taxon>
        <taxon>Pseudomonadota</taxon>
        <taxon>Alphaproteobacteria</taxon>
        <taxon>Hyphomicrobiales</taxon>
        <taxon>Boseaceae</taxon>
        <taxon>Bosea</taxon>
    </lineage>
</organism>
<dbReference type="PROSITE" id="PS51819">
    <property type="entry name" value="VOC"/>
    <property type="match status" value="1"/>
</dbReference>
<protein>
    <submittedName>
        <fullName evidence="2">Catechol 2,3-dioxygenase</fullName>
    </submittedName>
</protein>
<dbReference type="InterPro" id="IPR029068">
    <property type="entry name" value="Glyas_Bleomycin-R_OHBP_Dase"/>
</dbReference>
<dbReference type="RefSeq" id="WP_091840509.1">
    <property type="nucleotide sequence ID" value="NZ_FOAN01000009.1"/>
</dbReference>
<dbReference type="GO" id="GO:0051213">
    <property type="term" value="F:dioxygenase activity"/>
    <property type="evidence" value="ECO:0007669"/>
    <property type="project" value="UniProtKB-KW"/>
</dbReference>
<dbReference type="STRING" id="1036779.SAMN04515666_109113"/>
<reference evidence="3" key="1">
    <citation type="submission" date="2016-10" db="EMBL/GenBank/DDBJ databases">
        <authorList>
            <person name="Varghese N."/>
            <person name="Submissions S."/>
        </authorList>
    </citation>
    <scope>NUCLEOTIDE SEQUENCE [LARGE SCALE GENOMIC DNA]</scope>
    <source>
        <strain evidence="3">LMG 26383,CCUG 61248,R- 45681</strain>
    </source>
</reference>
<keyword evidence="2" id="KW-0560">Oxidoreductase</keyword>
<accession>A0A1H7X009</accession>
<name>A0A1H7X009_9HYPH</name>
<proteinExistence type="predicted"/>
<evidence type="ECO:0000313" key="3">
    <source>
        <dbReference type="Proteomes" id="UP000199664"/>
    </source>
</evidence>
<dbReference type="InterPro" id="IPR037523">
    <property type="entry name" value="VOC_core"/>
</dbReference>
<dbReference type="AlphaFoldDB" id="A0A1H7X009"/>
<dbReference type="PANTHER" id="PTHR35006">
    <property type="entry name" value="GLYOXALASE FAMILY PROTEIN (AFU_ORTHOLOGUE AFUA_5G14830)"/>
    <property type="match status" value="1"/>
</dbReference>
<keyword evidence="3" id="KW-1185">Reference proteome</keyword>
<sequence length="130" mass="14173">MLSHVSVGTKAFEPAFAFYEALFSELGHKLRFCDREKPWAAWQQQAGGRPLFLLSAPFDGEAASAGNGQMIALLAGDRASVDRCYSTALARGGSCEGPPGLRPHYHPNYYGAYFRDPDGNKLCVCCHEAE</sequence>
<dbReference type="OrthoDB" id="9807407at2"/>